<comment type="caution">
    <text evidence="2">The sequence shown here is derived from an EMBL/GenBank/DDBJ whole genome shotgun (WGS) entry which is preliminary data.</text>
</comment>
<dbReference type="EMBL" id="QPFP01000025">
    <property type="protein sequence ID" value="TEB29904.1"/>
    <property type="molecule type" value="Genomic_DNA"/>
</dbReference>
<dbReference type="Proteomes" id="UP000298030">
    <property type="component" value="Unassembled WGS sequence"/>
</dbReference>
<feature type="compositionally biased region" description="Low complexity" evidence="1">
    <location>
        <begin position="572"/>
        <end position="587"/>
    </location>
</feature>
<feature type="region of interest" description="Disordered" evidence="1">
    <location>
        <begin position="167"/>
        <end position="196"/>
    </location>
</feature>
<reference evidence="2 3" key="1">
    <citation type="journal article" date="2019" name="Nat. Ecol. Evol.">
        <title>Megaphylogeny resolves global patterns of mushroom evolution.</title>
        <authorList>
            <person name="Varga T."/>
            <person name="Krizsan K."/>
            <person name="Foldi C."/>
            <person name="Dima B."/>
            <person name="Sanchez-Garcia M."/>
            <person name="Sanchez-Ramirez S."/>
            <person name="Szollosi G.J."/>
            <person name="Szarkandi J.G."/>
            <person name="Papp V."/>
            <person name="Albert L."/>
            <person name="Andreopoulos W."/>
            <person name="Angelini C."/>
            <person name="Antonin V."/>
            <person name="Barry K.W."/>
            <person name="Bougher N.L."/>
            <person name="Buchanan P."/>
            <person name="Buyck B."/>
            <person name="Bense V."/>
            <person name="Catcheside P."/>
            <person name="Chovatia M."/>
            <person name="Cooper J."/>
            <person name="Damon W."/>
            <person name="Desjardin D."/>
            <person name="Finy P."/>
            <person name="Geml J."/>
            <person name="Haridas S."/>
            <person name="Hughes K."/>
            <person name="Justo A."/>
            <person name="Karasinski D."/>
            <person name="Kautmanova I."/>
            <person name="Kiss B."/>
            <person name="Kocsube S."/>
            <person name="Kotiranta H."/>
            <person name="LaButti K.M."/>
            <person name="Lechner B.E."/>
            <person name="Liimatainen K."/>
            <person name="Lipzen A."/>
            <person name="Lukacs Z."/>
            <person name="Mihaltcheva S."/>
            <person name="Morgado L.N."/>
            <person name="Niskanen T."/>
            <person name="Noordeloos M.E."/>
            <person name="Ohm R.A."/>
            <person name="Ortiz-Santana B."/>
            <person name="Ovrebo C."/>
            <person name="Racz N."/>
            <person name="Riley R."/>
            <person name="Savchenko A."/>
            <person name="Shiryaev A."/>
            <person name="Soop K."/>
            <person name="Spirin V."/>
            <person name="Szebenyi C."/>
            <person name="Tomsovsky M."/>
            <person name="Tulloss R.E."/>
            <person name="Uehling J."/>
            <person name="Grigoriev I.V."/>
            <person name="Vagvolgyi C."/>
            <person name="Papp T."/>
            <person name="Martin F.M."/>
            <person name="Miettinen O."/>
            <person name="Hibbett D.S."/>
            <person name="Nagy L.G."/>
        </authorList>
    </citation>
    <scope>NUCLEOTIDE SEQUENCE [LARGE SCALE GENOMIC DNA]</scope>
    <source>
        <strain evidence="2 3">FP101781</strain>
    </source>
</reference>
<feature type="compositionally biased region" description="Acidic residues" evidence="1">
    <location>
        <begin position="182"/>
        <end position="194"/>
    </location>
</feature>
<keyword evidence="3" id="KW-1185">Reference proteome</keyword>
<dbReference type="AlphaFoldDB" id="A0A4Y7T7H3"/>
<sequence length="604" mass="65918">MNTMDYNTTMELLSRKPRVSRCQRARAASITTKPLQIIVEETEPCSSSKPSSTSTSSDRKAKRRQCNLSPSDIQIARDFIGLGDEDDVSNCADRVMLLPPQSAKLTSAAPSPDSIHISFGDDESFEFPLPPIPTPSKHFEDDIFALPSPKFNPRRAGIHSLMNLRPAQAVPCKPSPFTSEESSSESEEDPESDSEWYQHELSKILTVGAPAAAATSQKARPDSIFIPTNNKRLSRPSGHLDPAFPTSKRRESRQFFVPGHPPPPVPAIPAHLRPISHLVPSSPISPPSSLTSFSAESSPIRPPPRSAVPTDFEEFDLDDDSSVFSYGGVLQSARSQPSASPLDDAEFDIDLDHEMMLPLSLPGTPIDLEADFNAGLAELQAKIRSRPLPPVPEPAVTEGIIESISEVSFSPSVGTIYLPRSPTRDSWASFYVSEPSSSPLPSVASFPAPTQQLPPVPETPKKFTIEDEMRVLKSKWSSSTLGSIREEHEKRSPSRLRIFSPSKKQHQRTSSRVHSKPAAMPVAPGTFLVPSPIKKPSAHQRAQDAVLRGGNSVVWQSRESLDIGVRRRESLLTVSDSGSDSSTASSGNPGLRRKPIPVELFLRH</sequence>
<feature type="region of interest" description="Disordered" evidence="1">
    <location>
        <begin position="280"/>
        <end position="306"/>
    </location>
</feature>
<accession>A0A4Y7T7H3</accession>
<feature type="region of interest" description="Disordered" evidence="1">
    <location>
        <begin position="212"/>
        <end position="253"/>
    </location>
</feature>
<evidence type="ECO:0000313" key="3">
    <source>
        <dbReference type="Proteomes" id="UP000298030"/>
    </source>
</evidence>
<feature type="compositionally biased region" description="Low complexity" evidence="1">
    <location>
        <begin position="44"/>
        <end position="56"/>
    </location>
</feature>
<gene>
    <name evidence="2" type="ORF">FA13DRAFT_601487</name>
</gene>
<organism evidence="2 3">
    <name type="scientific">Coprinellus micaceus</name>
    <name type="common">Glistening ink-cap mushroom</name>
    <name type="synonym">Coprinus micaceus</name>
    <dbReference type="NCBI Taxonomy" id="71717"/>
    <lineage>
        <taxon>Eukaryota</taxon>
        <taxon>Fungi</taxon>
        <taxon>Dikarya</taxon>
        <taxon>Basidiomycota</taxon>
        <taxon>Agaricomycotina</taxon>
        <taxon>Agaricomycetes</taxon>
        <taxon>Agaricomycetidae</taxon>
        <taxon>Agaricales</taxon>
        <taxon>Agaricineae</taxon>
        <taxon>Psathyrellaceae</taxon>
        <taxon>Coprinellus</taxon>
    </lineage>
</organism>
<feature type="compositionally biased region" description="Low complexity" evidence="1">
    <location>
        <begin position="280"/>
        <end position="299"/>
    </location>
</feature>
<feature type="region of interest" description="Disordered" evidence="1">
    <location>
        <begin position="572"/>
        <end position="598"/>
    </location>
</feature>
<evidence type="ECO:0000313" key="2">
    <source>
        <dbReference type="EMBL" id="TEB29904.1"/>
    </source>
</evidence>
<feature type="compositionally biased region" description="Basic residues" evidence="1">
    <location>
        <begin position="503"/>
        <end position="515"/>
    </location>
</feature>
<proteinExistence type="predicted"/>
<feature type="region of interest" description="Disordered" evidence="1">
    <location>
        <begin position="477"/>
        <end position="522"/>
    </location>
</feature>
<protein>
    <submittedName>
        <fullName evidence="2">Uncharacterized protein</fullName>
    </submittedName>
</protein>
<name>A0A4Y7T7H3_COPMI</name>
<evidence type="ECO:0000256" key="1">
    <source>
        <dbReference type="SAM" id="MobiDB-lite"/>
    </source>
</evidence>
<feature type="region of interest" description="Disordered" evidence="1">
    <location>
        <begin position="41"/>
        <end position="67"/>
    </location>
</feature>
<dbReference type="OrthoDB" id="2692698at2759"/>